<feature type="chain" id="PRO_5034192964" description="Cell wall galactomannoprotein" evidence="1">
    <location>
        <begin position="20"/>
        <end position="188"/>
    </location>
</feature>
<dbReference type="PANTHER" id="PTHR38123">
    <property type="entry name" value="CELL WALL SERINE-THREONINE-RICH GALACTOMANNOPROTEIN MP1 (AFU_ORTHOLOGUE AFUA_4G03240)"/>
    <property type="match status" value="1"/>
</dbReference>
<dbReference type="AlphaFoldDB" id="A0A8H7SU58"/>
<reference evidence="2" key="1">
    <citation type="submission" date="2021-01" db="EMBL/GenBank/DDBJ databases">
        <title>Metabolic potential, ecology and presence of endohyphal bacteria is reflected in genomic diversity of Mucoromycotina.</title>
        <authorList>
            <person name="Muszewska A."/>
            <person name="Okrasinska A."/>
            <person name="Steczkiewicz K."/>
            <person name="Drgas O."/>
            <person name="Orlowska M."/>
            <person name="Perlinska-Lenart U."/>
            <person name="Aleksandrzak-Piekarczyk T."/>
            <person name="Szatraj K."/>
            <person name="Zielenkiewicz U."/>
            <person name="Pilsyk S."/>
            <person name="Malc E."/>
            <person name="Mieczkowski P."/>
            <person name="Kruszewska J.S."/>
            <person name="Biernat P."/>
            <person name="Pawlowska J."/>
        </authorList>
    </citation>
    <scope>NUCLEOTIDE SEQUENCE</scope>
    <source>
        <strain evidence="2">WA0000018081</strain>
    </source>
</reference>
<protein>
    <recommendedName>
        <fullName evidence="4">Cell wall galactomannoprotein</fullName>
    </recommendedName>
</protein>
<evidence type="ECO:0000313" key="3">
    <source>
        <dbReference type="Proteomes" id="UP000613177"/>
    </source>
</evidence>
<comment type="caution">
    <text evidence="2">The sequence shown here is derived from an EMBL/GenBank/DDBJ whole genome shotgun (WGS) entry which is preliminary data.</text>
</comment>
<keyword evidence="3" id="KW-1185">Reference proteome</keyword>
<sequence>MRAFSTLFIAAAFALSANAASVNKRAISAPVQLCIDSISSAGAQLEVVNTAVLAFTSSAGIGGANKIHTLEQELETRLKKAGVDCCVDVGTITLPEADAVLDTVQVLVPKVTDALSAITSKKSQFDAIFLATTIVKTDIKALDAQTKTLDACLIAKTPTDPPSYLETANGYVTEINNAFAAARSAYGI</sequence>
<dbReference type="Proteomes" id="UP000613177">
    <property type="component" value="Unassembled WGS sequence"/>
</dbReference>
<dbReference type="InterPro" id="IPR021054">
    <property type="entry name" value="Cell_wall_mannoprotein_1"/>
</dbReference>
<proteinExistence type="predicted"/>
<evidence type="ECO:0000256" key="1">
    <source>
        <dbReference type="SAM" id="SignalP"/>
    </source>
</evidence>
<gene>
    <name evidence="2" type="ORF">INT48_004845</name>
</gene>
<keyword evidence="1" id="KW-0732">Signal</keyword>
<dbReference type="PANTHER" id="PTHR38123:SF1">
    <property type="entry name" value="HYDROPHOBIC SURFACE BINDING PROTEIN"/>
    <property type="match status" value="1"/>
</dbReference>
<feature type="signal peptide" evidence="1">
    <location>
        <begin position="1"/>
        <end position="19"/>
    </location>
</feature>
<dbReference type="EMBL" id="JAEPRE010000052">
    <property type="protein sequence ID" value="KAG2234466.1"/>
    <property type="molecule type" value="Genomic_DNA"/>
</dbReference>
<accession>A0A8H7SU58</accession>
<organism evidence="2 3">
    <name type="scientific">Thamnidium elegans</name>
    <dbReference type="NCBI Taxonomy" id="101142"/>
    <lineage>
        <taxon>Eukaryota</taxon>
        <taxon>Fungi</taxon>
        <taxon>Fungi incertae sedis</taxon>
        <taxon>Mucoromycota</taxon>
        <taxon>Mucoromycotina</taxon>
        <taxon>Mucoromycetes</taxon>
        <taxon>Mucorales</taxon>
        <taxon>Mucorineae</taxon>
        <taxon>Mucoraceae</taxon>
        <taxon>Thamnidium</taxon>
    </lineage>
</organism>
<dbReference type="Pfam" id="PF12296">
    <property type="entry name" value="HsbA"/>
    <property type="match status" value="1"/>
</dbReference>
<dbReference type="Gene3D" id="1.20.1280.140">
    <property type="match status" value="1"/>
</dbReference>
<dbReference type="GO" id="GO:0005576">
    <property type="term" value="C:extracellular region"/>
    <property type="evidence" value="ECO:0007669"/>
    <property type="project" value="TreeGrafter"/>
</dbReference>
<evidence type="ECO:0008006" key="4">
    <source>
        <dbReference type="Google" id="ProtNLM"/>
    </source>
</evidence>
<name>A0A8H7SU58_9FUNG</name>
<evidence type="ECO:0000313" key="2">
    <source>
        <dbReference type="EMBL" id="KAG2234466.1"/>
    </source>
</evidence>